<dbReference type="Gene3D" id="3.40.50.720">
    <property type="entry name" value="NAD(P)-binding Rossmann-like Domain"/>
    <property type="match status" value="1"/>
</dbReference>
<proteinExistence type="predicted"/>
<name>A0A518I419_9BACT</name>
<evidence type="ECO:0000313" key="3">
    <source>
        <dbReference type="EMBL" id="QDV47806.1"/>
    </source>
</evidence>
<dbReference type="SUPFAM" id="SSF55347">
    <property type="entry name" value="Glyceraldehyde-3-phosphate dehydrogenase-like, C-terminal domain"/>
    <property type="match status" value="1"/>
</dbReference>
<evidence type="ECO:0000259" key="1">
    <source>
        <dbReference type="Pfam" id="PF01408"/>
    </source>
</evidence>
<keyword evidence="4" id="KW-1185">Reference proteome</keyword>
<dbReference type="AlphaFoldDB" id="A0A518I419"/>
<dbReference type="Pfam" id="PF01408">
    <property type="entry name" value="GFO_IDH_MocA"/>
    <property type="match status" value="1"/>
</dbReference>
<keyword evidence="3" id="KW-0560">Oxidoreductase</keyword>
<dbReference type="InterPro" id="IPR043906">
    <property type="entry name" value="Gfo/Idh/MocA_OxRdtase_bact_C"/>
</dbReference>
<dbReference type="GO" id="GO:0000166">
    <property type="term" value="F:nucleotide binding"/>
    <property type="evidence" value="ECO:0007669"/>
    <property type="project" value="InterPro"/>
</dbReference>
<reference evidence="3 4" key="1">
    <citation type="submission" date="2019-03" db="EMBL/GenBank/DDBJ databases">
        <title>Deep-cultivation of Planctomycetes and their phenomic and genomic characterization uncovers novel biology.</title>
        <authorList>
            <person name="Wiegand S."/>
            <person name="Jogler M."/>
            <person name="Boedeker C."/>
            <person name="Pinto D."/>
            <person name="Vollmers J."/>
            <person name="Rivas-Marin E."/>
            <person name="Kohn T."/>
            <person name="Peeters S.H."/>
            <person name="Heuer A."/>
            <person name="Rast P."/>
            <person name="Oberbeckmann S."/>
            <person name="Bunk B."/>
            <person name="Jeske O."/>
            <person name="Meyerdierks A."/>
            <person name="Storesund J.E."/>
            <person name="Kallscheuer N."/>
            <person name="Luecker S."/>
            <person name="Lage O.M."/>
            <person name="Pohl T."/>
            <person name="Merkel B.J."/>
            <person name="Hornburger P."/>
            <person name="Mueller R.-W."/>
            <person name="Bruemmer F."/>
            <person name="Labrenz M."/>
            <person name="Spormann A.M."/>
            <person name="Op den Camp H."/>
            <person name="Overmann J."/>
            <person name="Amann R."/>
            <person name="Jetten M.S.M."/>
            <person name="Mascher T."/>
            <person name="Medema M.H."/>
            <person name="Devos D.P."/>
            <person name="Kaster A.-K."/>
            <person name="Ovreas L."/>
            <person name="Rohde M."/>
            <person name="Galperin M.Y."/>
            <person name="Jogler C."/>
        </authorList>
    </citation>
    <scope>NUCLEOTIDE SEQUENCE [LARGE SCALE GENOMIC DNA]</scope>
    <source>
        <strain evidence="3 4">Enr13</strain>
    </source>
</reference>
<dbReference type="EC" id="1.1.1.18" evidence="3"/>
<dbReference type="InterPro" id="IPR036291">
    <property type="entry name" value="NAD(P)-bd_dom_sf"/>
</dbReference>
<dbReference type="SUPFAM" id="SSF51735">
    <property type="entry name" value="NAD(P)-binding Rossmann-fold domains"/>
    <property type="match status" value="1"/>
</dbReference>
<dbReference type="InterPro" id="IPR050463">
    <property type="entry name" value="Gfo/Idh/MocA_oxidrdct_glycsds"/>
</dbReference>
<dbReference type="Proteomes" id="UP000319004">
    <property type="component" value="Chromosome"/>
</dbReference>
<dbReference type="OrthoDB" id="255433at2"/>
<protein>
    <submittedName>
        <fullName evidence="3">Inositol 2-dehydrogenase</fullName>
        <ecNumber evidence="3">1.1.1.18</ecNumber>
    </submittedName>
</protein>
<dbReference type="Pfam" id="PF19051">
    <property type="entry name" value="GFO_IDH_MocA_C2"/>
    <property type="match status" value="1"/>
</dbReference>
<feature type="domain" description="Gfo/Idh/MocA-like oxidoreductase N-terminal" evidence="1">
    <location>
        <begin position="39"/>
        <end position="159"/>
    </location>
</feature>
<dbReference type="PROSITE" id="PS51318">
    <property type="entry name" value="TAT"/>
    <property type="match status" value="1"/>
</dbReference>
<gene>
    <name evidence="3" type="primary">iolG_22</name>
    <name evidence="3" type="ORF">Enr13x_77180</name>
</gene>
<feature type="domain" description="Gfo/Idh/MocA-like oxidoreductase bacterial type C-terminal" evidence="2">
    <location>
        <begin position="219"/>
        <end position="304"/>
    </location>
</feature>
<organism evidence="3 4">
    <name type="scientific">Stieleria neptunia</name>
    <dbReference type="NCBI Taxonomy" id="2527979"/>
    <lineage>
        <taxon>Bacteria</taxon>
        <taxon>Pseudomonadati</taxon>
        <taxon>Planctomycetota</taxon>
        <taxon>Planctomycetia</taxon>
        <taxon>Pirellulales</taxon>
        <taxon>Pirellulaceae</taxon>
        <taxon>Stieleria</taxon>
    </lineage>
</organism>
<dbReference type="KEGG" id="snep:Enr13x_77180"/>
<dbReference type="PANTHER" id="PTHR43818">
    <property type="entry name" value="BCDNA.GH03377"/>
    <property type="match status" value="1"/>
</dbReference>
<evidence type="ECO:0000259" key="2">
    <source>
        <dbReference type="Pfam" id="PF19051"/>
    </source>
</evidence>
<sequence length="450" mass="49681">MHALGRRRFLVQNTAIAAAAATSLSLVPRRARAAANDRMKVAFIGVGGRGGSNLKAITATGKVDVVALCDVDSRFVENTAKQFPAARKFQDFRKLYDAVGKEIDAAVVSTTEHTHAFATMPALQLGKHVYCEKPLAYNIAETRAVTEAAARAGVVTQMGTQIHAGENYHRVVELIQSGAIGDVHEAHVWVGRAWGLQSEADAKKNDRLFVDSRPATGMTPPSYLDWDLWLGPAPKRPFHNVYFPGPNWYRWWDFGNGTMSDLGSHWNDLPYWALQLDAPQTVEAFGPPAHPEIAPASMSAEYHYGQRGDRVPVKLTWHQGTHKPEIWKRGEIPQWNSGVLFIGSKGMLLSDYRKHLLLPEDDFTDFVPPEPFIPDSPGHHEEWVAACLSGGQTGSPFSYAGPLTEANHLGNVAYRVGKKITWDPVNMKCVGCPEADPFIRREPRSGWSLS</sequence>
<dbReference type="EMBL" id="CP037423">
    <property type="protein sequence ID" value="QDV47806.1"/>
    <property type="molecule type" value="Genomic_DNA"/>
</dbReference>
<accession>A0A518I419</accession>
<evidence type="ECO:0000313" key="4">
    <source>
        <dbReference type="Proteomes" id="UP000319004"/>
    </source>
</evidence>
<dbReference type="Gene3D" id="3.30.360.10">
    <property type="entry name" value="Dihydrodipicolinate Reductase, domain 2"/>
    <property type="match status" value="1"/>
</dbReference>
<dbReference type="InterPro" id="IPR000683">
    <property type="entry name" value="Gfo/Idh/MocA-like_OxRdtase_N"/>
</dbReference>
<dbReference type="InterPro" id="IPR006311">
    <property type="entry name" value="TAT_signal"/>
</dbReference>
<dbReference type="GO" id="GO:0050112">
    <property type="term" value="F:inositol 2-dehydrogenase (NAD+) activity"/>
    <property type="evidence" value="ECO:0007669"/>
    <property type="project" value="UniProtKB-EC"/>
</dbReference>
<dbReference type="PANTHER" id="PTHR43818:SF10">
    <property type="entry name" value="NADH-DEPENDENT DEHYDROGENASE-RELATED"/>
    <property type="match status" value="1"/>
</dbReference>